<dbReference type="Gene3D" id="3.60.10.10">
    <property type="entry name" value="Endonuclease/exonuclease/phosphatase"/>
    <property type="match status" value="1"/>
</dbReference>
<keyword evidence="2" id="KW-1185">Reference proteome</keyword>
<dbReference type="EMBL" id="CACRXK020000943">
    <property type="protein sequence ID" value="CAB3985952.1"/>
    <property type="molecule type" value="Genomic_DNA"/>
</dbReference>
<dbReference type="SUPFAM" id="SSF56219">
    <property type="entry name" value="DNase I-like"/>
    <property type="match status" value="1"/>
</dbReference>
<organism evidence="1 2">
    <name type="scientific">Paramuricea clavata</name>
    <name type="common">Red gorgonian</name>
    <name type="synonym">Violescent sea-whip</name>
    <dbReference type="NCBI Taxonomy" id="317549"/>
    <lineage>
        <taxon>Eukaryota</taxon>
        <taxon>Metazoa</taxon>
        <taxon>Cnidaria</taxon>
        <taxon>Anthozoa</taxon>
        <taxon>Octocorallia</taxon>
        <taxon>Malacalcyonacea</taxon>
        <taxon>Plexauridae</taxon>
        <taxon>Paramuricea</taxon>
    </lineage>
</organism>
<dbReference type="AlphaFoldDB" id="A0A6S7GA10"/>
<dbReference type="InterPro" id="IPR036691">
    <property type="entry name" value="Endo/exonu/phosph_ase_sf"/>
</dbReference>
<dbReference type="Proteomes" id="UP001152795">
    <property type="component" value="Unassembled WGS sequence"/>
</dbReference>
<dbReference type="OrthoDB" id="8953094at2759"/>
<proteinExistence type="predicted"/>
<dbReference type="InterPro" id="IPR043128">
    <property type="entry name" value="Rev_trsase/Diguanyl_cyclase"/>
</dbReference>
<dbReference type="SUPFAM" id="SSF56672">
    <property type="entry name" value="DNA/RNA polymerases"/>
    <property type="match status" value="1"/>
</dbReference>
<sequence>MRSNISISMWNINGLHSKVLGDKSKNEDFINQIKTNDFIFLTETWSNTTIYVPGFKAISNVIPPKLNHSGRLSGGITLLFNAKFEAYVTVLKNSKHFLWCKISKEILKSENDFYLCGIYIPPETSKYFDSETFDKLEEEIITFSGKGDVILIGDFNARTGKLEDFISTDGNKHIQNLVQDDSYQTKRENFDNTVNSHGKHLLEICKNCDLRILNGRTKGDSLDHSQITFWIDMKDNADKILQDTPNSNFSKKLPPQFIWENISDRTFTESLRLPDIQMKFQNFLNNNYPTNNAGVNDCVNEFQDILLDAGNKSLKIKKVRKRYKIKNITNKKWFDKECRIKRHAVRKLANQKHRDPININLRNRYHHELKIYKNTLKLKKEEFHKQKIIELEKTAENDPNSFWKVLKTMDDEMPNNATSNTISEEQWLSHFQTLHSKHSLNESQHNVTKTLNIEELNKNQYANLDHPISDLEIRNAAKKLKKNKSAYSDRIKNEMIKCSTHVLLQGFIKLFNLILEAGNFPSQWCEGLITPIFKSDDRLNCNNYRGICITSCLGKFFCLILNERLHTFTKENDTLHPSQIGFLPNHRTADHILTLKSLIDKYVNQTTNGKIYACFVDFRKAFDSVWHDGMLLKLLRNKIGGKFYNLIKNLYSNSQCAVKQSQHRTPFFPYSRGVRQGCILSPLLFNIYLNDLPQLFNNLASDPLMLPNTTKLNCLLYADDLILLSRSKQGLQNCLDQLNSWCEQWLMEINLKKTKIMIFQKSTKKQQIPVFSIGNRILQITQEYTYLGLKLTPTGKFTLAMKTIADKAIQALFAIKKKVDFSNLKPKLAIKIFESIISPILLYNSEIWGAFTCINKDFHKWNQTPIEKTHLKFCKLYLDKKLQGIARLQKRKFVASSQASTAAKKQKVSSYSSKKALKIPSGNISNFFNVAEKPQVISEQICKWGLSEENLAKLLLDALNDLDLLIEDCRGQADLPFYYFTLNERLRDEEMPSFDLMPEDKRENDDDVQHHPLRLHQCEDNSIMVPGRAMLPVRNNASIRQCLHKPEMGLPPVPMHLAFEDKT</sequence>
<dbReference type="Gene3D" id="3.30.70.270">
    <property type="match status" value="1"/>
</dbReference>
<gene>
    <name evidence="1" type="ORF">PACLA_8A034381</name>
</gene>
<evidence type="ECO:0000313" key="2">
    <source>
        <dbReference type="Proteomes" id="UP001152795"/>
    </source>
</evidence>
<accession>A0A6S7GA10</accession>
<name>A0A6S7GA10_PARCT</name>
<dbReference type="PROSITE" id="PS50878">
    <property type="entry name" value="RT_POL"/>
    <property type="match status" value="1"/>
</dbReference>
<evidence type="ECO:0000313" key="1">
    <source>
        <dbReference type="EMBL" id="CAB3985952.1"/>
    </source>
</evidence>
<reference evidence="1" key="1">
    <citation type="submission" date="2020-04" db="EMBL/GenBank/DDBJ databases">
        <authorList>
            <person name="Alioto T."/>
            <person name="Alioto T."/>
            <person name="Gomez Garrido J."/>
        </authorList>
    </citation>
    <scope>NUCLEOTIDE SEQUENCE</scope>
    <source>
        <strain evidence="1">A484AB</strain>
    </source>
</reference>
<dbReference type="PANTHER" id="PTHR19446">
    <property type="entry name" value="REVERSE TRANSCRIPTASES"/>
    <property type="match status" value="1"/>
</dbReference>
<dbReference type="InterPro" id="IPR043502">
    <property type="entry name" value="DNA/RNA_pol_sf"/>
</dbReference>
<dbReference type="Pfam" id="PF00078">
    <property type="entry name" value="RVT_1"/>
    <property type="match status" value="1"/>
</dbReference>
<dbReference type="InterPro" id="IPR000477">
    <property type="entry name" value="RT_dom"/>
</dbReference>
<protein>
    <submittedName>
        <fullName evidence="1">Uncharacterized protein</fullName>
    </submittedName>
</protein>
<comment type="caution">
    <text evidence="1">The sequence shown here is derived from an EMBL/GenBank/DDBJ whole genome shotgun (WGS) entry which is preliminary data.</text>
</comment>
<dbReference type="CDD" id="cd01650">
    <property type="entry name" value="RT_nLTR_like"/>
    <property type="match status" value="1"/>
</dbReference>